<evidence type="ECO:0000313" key="5">
    <source>
        <dbReference type="Proteomes" id="UP000283426"/>
    </source>
</evidence>
<dbReference type="Proteomes" id="UP001212263">
    <property type="component" value="Unassembled WGS sequence"/>
</dbReference>
<feature type="domain" description="FAS1" evidence="1">
    <location>
        <begin position="56"/>
        <end position="199"/>
    </location>
</feature>
<dbReference type="Proteomes" id="UP000283426">
    <property type="component" value="Unassembled WGS sequence"/>
</dbReference>
<dbReference type="Pfam" id="PF02469">
    <property type="entry name" value="Fasciclin"/>
    <property type="match status" value="1"/>
</dbReference>
<dbReference type="OMA" id="GPLRIHL"/>
<reference evidence="2" key="2">
    <citation type="submission" date="2023-01" db="EMBL/GenBank/DDBJ databases">
        <title>Human gut microbiome strain richness.</title>
        <authorList>
            <person name="Chen-Liaw A."/>
        </authorList>
    </citation>
    <scope>NUCLEOTIDE SEQUENCE</scope>
    <source>
        <strain evidence="2">RTP21484st1_B7_RTP21484_190118</strain>
    </source>
</reference>
<gene>
    <name evidence="3" type="ORF">DWW24_17450</name>
    <name evidence="4" type="ORF">DXA53_07445</name>
    <name evidence="2" type="ORF">PN645_13380</name>
</gene>
<evidence type="ECO:0000313" key="2">
    <source>
        <dbReference type="EMBL" id="MDB9223992.1"/>
    </source>
</evidence>
<dbReference type="InterPro" id="IPR036378">
    <property type="entry name" value="FAS1_dom_sf"/>
</dbReference>
<dbReference type="RefSeq" id="WP_013611717.1">
    <property type="nucleotide sequence ID" value="NZ_CABJFF010000002.1"/>
</dbReference>
<dbReference type="SUPFAM" id="SSF82153">
    <property type="entry name" value="FAS1 domain"/>
    <property type="match status" value="1"/>
</dbReference>
<name>A0A1Y3YHZ9_9BACT</name>
<organism evidence="4 6">
    <name type="scientific">Odoribacter splanchnicus</name>
    <dbReference type="NCBI Taxonomy" id="28118"/>
    <lineage>
        <taxon>Bacteria</taxon>
        <taxon>Pseudomonadati</taxon>
        <taxon>Bacteroidota</taxon>
        <taxon>Bacteroidia</taxon>
        <taxon>Bacteroidales</taxon>
        <taxon>Odoribacteraceae</taxon>
        <taxon>Odoribacter</taxon>
    </lineage>
</organism>
<sequence>MAKIKSYIHIALLLCIGLALGSCTKWNYHDGGVAYGVHDCSMWDYFKKQPRDWDSTRVMIQHAGLQDLFEGKGEYGQITFLAPSNLAIMTYMFNNNFRRVNEIPAAECRRLLEKLIIPQRILTSDVPRGSRSEATGEKTGGKTYTLMDGSEAFLWTFQESYLGVGNAGAVHLWFFIEKFATSRRIYSSNIQTENGVVQALGHDFLFE</sequence>
<reference evidence="5 6" key="1">
    <citation type="submission" date="2018-08" db="EMBL/GenBank/DDBJ databases">
        <title>A genome reference for cultivated species of the human gut microbiota.</title>
        <authorList>
            <person name="Zou Y."/>
            <person name="Xue W."/>
            <person name="Luo G."/>
        </authorList>
    </citation>
    <scope>NUCLEOTIDE SEQUENCE [LARGE SCALE GENOMIC DNA]</scope>
    <source>
        <strain evidence="3 5">AF14-6AC</strain>
        <strain evidence="4 6">OF03-11</strain>
    </source>
</reference>
<proteinExistence type="predicted"/>
<dbReference type="Proteomes" id="UP000284434">
    <property type="component" value="Unassembled WGS sequence"/>
</dbReference>
<dbReference type="Gene3D" id="2.30.180.10">
    <property type="entry name" value="FAS1 domain"/>
    <property type="match status" value="1"/>
</dbReference>
<dbReference type="AlphaFoldDB" id="A0A1Y3YHZ9"/>
<dbReference type="PROSITE" id="PS51257">
    <property type="entry name" value="PROKAR_LIPOPROTEIN"/>
    <property type="match status" value="1"/>
</dbReference>
<dbReference type="InterPro" id="IPR000782">
    <property type="entry name" value="FAS1_domain"/>
</dbReference>
<accession>A0A1Y3YHZ9</accession>
<protein>
    <submittedName>
        <fullName evidence="2">Fasciclin domain-containing protein</fullName>
    </submittedName>
</protein>
<dbReference type="EMBL" id="QSCO01000008">
    <property type="protein sequence ID" value="RGY07481.1"/>
    <property type="molecule type" value="Genomic_DNA"/>
</dbReference>
<dbReference type="EMBL" id="QRYW01000046">
    <property type="protein sequence ID" value="RGV19732.1"/>
    <property type="molecule type" value="Genomic_DNA"/>
</dbReference>
<dbReference type="EMBL" id="JAQMRD010000018">
    <property type="protein sequence ID" value="MDB9223992.1"/>
    <property type="molecule type" value="Genomic_DNA"/>
</dbReference>
<dbReference type="GeneID" id="61274704"/>
<evidence type="ECO:0000313" key="4">
    <source>
        <dbReference type="EMBL" id="RGY07481.1"/>
    </source>
</evidence>
<evidence type="ECO:0000313" key="3">
    <source>
        <dbReference type="EMBL" id="RGV19732.1"/>
    </source>
</evidence>
<evidence type="ECO:0000313" key="6">
    <source>
        <dbReference type="Proteomes" id="UP000284434"/>
    </source>
</evidence>
<comment type="caution">
    <text evidence="4">The sequence shown here is derived from an EMBL/GenBank/DDBJ whole genome shotgun (WGS) entry which is preliminary data.</text>
</comment>
<evidence type="ECO:0000259" key="1">
    <source>
        <dbReference type="Pfam" id="PF02469"/>
    </source>
</evidence>